<keyword evidence="8" id="KW-1185">Reference proteome</keyword>
<dbReference type="PANTHER" id="PTHR33059">
    <property type="entry name" value="FCS-LIKE ZINC FINGER 5"/>
    <property type="match status" value="1"/>
</dbReference>
<name>A0A7I8KL86_SPIIN</name>
<organism evidence="7 8">
    <name type="scientific">Spirodela intermedia</name>
    <name type="common">Intermediate duckweed</name>
    <dbReference type="NCBI Taxonomy" id="51605"/>
    <lineage>
        <taxon>Eukaryota</taxon>
        <taxon>Viridiplantae</taxon>
        <taxon>Streptophyta</taxon>
        <taxon>Embryophyta</taxon>
        <taxon>Tracheophyta</taxon>
        <taxon>Spermatophyta</taxon>
        <taxon>Magnoliopsida</taxon>
        <taxon>Liliopsida</taxon>
        <taxon>Araceae</taxon>
        <taxon>Lemnoideae</taxon>
        <taxon>Spirodela</taxon>
    </lineage>
</organism>
<evidence type="ECO:0000256" key="2">
    <source>
        <dbReference type="ARBA" id="ARBA00009374"/>
    </source>
</evidence>
<evidence type="ECO:0000256" key="3">
    <source>
        <dbReference type="ARBA" id="ARBA00022490"/>
    </source>
</evidence>
<proteinExistence type="inferred from homology"/>
<evidence type="ECO:0000256" key="5">
    <source>
        <dbReference type="PROSITE-ProRule" id="PRU01131"/>
    </source>
</evidence>
<dbReference type="AlphaFoldDB" id="A0A7I8KL86"/>
<dbReference type="OrthoDB" id="1926521at2759"/>
<evidence type="ECO:0000256" key="4">
    <source>
        <dbReference type="ARBA" id="ARBA00022723"/>
    </source>
</evidence>
<sequence length="118" mass="13095">MAGLSVLLEGRKEVSRAPQIISKSFVLRPFSPRPSPPTSGFLEACFLCGKQLSLEKDIYMYRGDKAFCSVECRCRQIFMDEEETVRRENCSLAASPIRQGKRIARGGRPTAAAGGFVY</sequence>
<dbReference type="PANTHER" id="PTHR33059:SF84">
    <property type="entry name" value="FCS-LIKE ZINC FINGER 15"/>
    <property type="match status" value="1"/>
</dbReference>
<reference evidence="7" key="1">
    <citation type="submission" date="2020-02" db="EMBL/GenBank/DDBJ databases">
        <authorList>
            <person name="Scholz U."/>
            <person name="Mascher M."/>
            <person name="Fiebig A."/>
        </authorList>
    </citation>
    <scope>NUCLEOTIDE SEQUENCE</scope>
</reference>
<dbReference type="PROSITE" id="PS51795">
    <property type="entry name" value="ZF_FLZ"/>
    <property type="match status" value="1"/>
</dbReference>
<keyword evidence="3" id="KW-0963">Cytoplasm</keyword>
<dbReference type="GO" id="GO:0005737">
    <property type="term" value="C:cytoplasm"/>
    <property type="evidence" value="ECO:0007669"/>
    <property type="project" value="UniProtKB-SubCell"/>
</dbReference>
<evidence type="ECO:0000313" key="8">
    <source>
        <dbReference type="Proteomes" id="UP000663760"/>
    </source>
</evidence>
<accession>A0A7I8KL86</accession>
<dbReference type="GO" id="GO:0046872">
    <property type="term" value="F:metal ion binding"/>
    <property type="evidence" value="ECO:0007669"/>
    <property type="project" value="UniProtKB-KW"/>
</dbReference>
<keyword evidence="4" id="KW-0479">Metal-binding</keyword>
<dbReference type="Proteomes" id="UP000663760">
    <property type="component" value="Chromosome 6"/>
</dbReference>
<evidence type="ECO:0000259" key="6">
    <source>
        <dbReference type="PROSITE" id="PS51795"/>
    </source>
</evidence>
<comment type="similarity">
    <text evidence="2">Belongs to the FLZ family.</text>
</comment>
<feature type="domain" description="FLZ-type" evidence="6">
    <location>
        <begin position="40"/>
        <end position="84"/>
    </location>
</feature>
<dbReference type="InterPro" id="IPR007650">
    <property type="entry name" value="Zf-FLZ_dom"/>
</dbReference>
<dbReference type="Pfam" id="PF04570">
    <property type="entry name" value="zf-FLZ"/>
    <property type="match status" value="1"/>
</dbReference>
<comment type="subcellular location">
    <subcellularLocation>
        <location evidence="1">Cytoplasm</location>
    </subcellularLocation>
</comment>
<gene>
    <name evidence="7" type="ORF">SI8410_06009076</name>
</gene>
<evidence type="ECO:0000256" key="1">
    <source>
        <dbReference type="ARBA" id="ARBA00004496"/>
    </source>
</evidence>
<feature type="zinc finger region" description="FLZ-type" evidence="5">
    <location>
        <begin position="40"/>
        <end position="84"/>
    </location>
</feature>
<evidence type="ECO:0000313" key="7">
    <source>
        <dbReference type="EMBL" id="CAA7398411.1"/>
    </source>
</evidence>
<dbReference type="EMBL" id="LR746269">
    <property type="protein sequence ID" value="CAA7398411.1"/>
    <property type="molecule type" value="Genomic_DNA"/>
</dbReference>
<protein>
    <recommendedName>
        <fullName evidence="6">FLZ-type domain-containing protein</fullName>
    </recommendedName>
</protein>